<evidence type="ECO:0000256" key="2">
    <source>
        <dbReference type="ARBA" id="ARBA00022553"/>
    </source>
</evidence>
<feature type="compositionally biased region" description="Polar residues" evidence="6">
    <location>
        <begin position="37"/>
        <end position="50"/>
    </location>
</feature>
<feature type="repeat" description="ANK" evidence="3">
    <location>
        <begin position="186"/>
        <end position="209"/>
    </location>
</feature>
<keyword evidence="5" id="KW-0175">Coiled coil</keyword>
<dbReference type="HOGENOM" id="CLU_001040_3_0_1"/>
<dbReference type="Gene3D" id="1.25.40.20">
    <property type="entry name" value="Ankyrin repeat-containing domain"/>
    <property type="match status" value="1"/>
</dbReference>
<dbReference type="InterPro" id="IPR032717">
    <property type="entry name" value="Mss51_Znf"/>
</dbReference>
<dbReference type="InterPro" id="IPR000648">
    <property type="entry name" value="Oxysterol-bd"/>
</dbReference>
<feature type="region of interest" description="Disordered" evidence="6">
    <location>
        <begin position="1099"/>
        <end position="1118"/>
    </location>
</feature>
<organism evidence="9 10">
    <name type="scientific">Uncinocarpus reesii (strain UAMH 1704)</name>
    <dbReference type="NCBI Taxonomy" id="336963"/>
    <lineage>
        <taxon>Eukaryota</taxon>
        <taxon>Fungi</taxon>
        <taxon>Dikarya</taxon>
        <taxon>Ascomycota</taxon>
        <taxon>Pezizomycotina</taxon>
        <taxon>Eurotiomycetes</taxon>
        <taxon>Eurotiomycetidae</taxon>
        <taxon>Onygenales</taxon>
        <taxon>Onygenaceae</taxon>
        <taxon>Uncinocarpus</taxon>
    </lineage>
</organism>
<dbReference type="RefSeq" id="XP_002582794.1">
    <property type="nucleotide sequence ID" value="XM_002582748.1"/>
</dbReference>
<keyword evidence="2" id="KW-0597">Phosphoprotein</keyword>
<dbReference type="Pfam" id="PF01237">
    <property type="entry name" value="Oxysterol_BP"/>
    <property type="match status" value="1"/>
</dbReference>
<dbReference type="InterPro" id="IPR002110">
    <property type="entry name" value="Ankyrin_rpt"/>
</dbReference>
<dbReference type="GO" id="GO:0005635">
    <property type="term" value="C:nuclear envelope"/>
    <property type="evidence" value="ECO:0007669"/>
    <property type="project" value="TreeGrafter"/>
</dbReference>
<evidence type="ECO:0000256" key="6">
    <source>
        <dbReference type="SAM" id="MobiDB-lite"/>
    </source>
</evidence>
<dbReference type="InterPro" id="IPR036770">
    <property type="entry name" value="Ankyrin_rpt-contain_sf"/>
</dbReference>
<evidence type="ECO:0000259" key="8">
    <source>
        <dbReference type="Pfam" id="PF20179"/>
    </source>
</evidence>
<accession>C4JZG6</accession>
<reference evidence="10" key="1">
    <citation type="journal article" date="2009" name="Genome Res.">
        <title>Comparative genomic analyses of the human fungal pathogens Coccidioides and their relatives.</title>
        <authorList>
            <person name="Sharpton T.J."/>
            <person name="Stajich J.E."/>
            <person name="Rounsley S.D."/>
            <person name="Gardner M.J."/>
            <person name="Wortman J.R."/>
            <person name="Jordar V.S."/>
            <person name="Maiti R."/>
            <person name="Kodira C.D."/>
            <person name="Neafsey D.E."/>
            <person name="Zeng Q."/>
            <person name="Hung C.-Y."/>
            <person name="McMahan C."/>
            <person name="Muszewska A."/>
            <person name="Grynberg M."/>
            <person name="Mandel M.A."/>
            <person name="Kellner E.M."/>
            <person name="Barker B.M."/>
            <person name="Galgiani J.N."/>
            <person name="Orbach M.J."/>
            <person name="Kirkland T.N."/>
            <person name="Cole G.T."/>
            <person name="Henn M.R."/>
            <person name="Birren B.W."/>
            <person name="Taylor J.W."/>
        </authorList>
    </citation>
    <scope>NUCLEOTIDE SEQUENCE [LARGE SCALE GENOMIC DNA]</scope>
    <source>
        <strain evidence="10">UAMH 1704</strain>
    </source>
</reference>
<dbReference type="InterPro" id="IPR037239">
    <property type="entry name" value="OSBP_sf"/>
</dbReference>
<evidence type="ECO:0000259" key="7">
    <source>
        <dbReference type="Pfam" id="PF13824"/>
    </source>
</evidence>
<dbReference type="GO" id="GO:0006887">
    <property type="term" value="P:exocytosis"/>
    <property type="evidence" value="ECO:0007669"/>
    <property type="project" value="TreeGrafter"/>
</dbReference>
<dbReference type="Gene3D" id="3.30.70.3490">
    <property type="match status" value="1"/>
</dbReference>
<dbReference type="Pfam" id="PF12796">
    <property type="entry name" value="Ank_2"/>
    <property type="match status" value="1"/>
</dbReference>
<evidence type="ECO:0000256" key="5">
    <source>
        <dbReference type="SAM" id="Coils"/>
    </source>
</evidence>
<dbReference type="Gene3D" id="2.30.29.30">
    <property type="entry name" value="Pleckstrin-homology domain (PH domain)/Phosphotyrosine-binding domain (PTB)"/>
    <property type="match status" value="1"/>
</dbReference>
<evidence type="ECO:0000256" key="3">
    <source>
        <dbReference type="PROSITE-ProRule" id="PRU00023"/>
    </source>
</evidence>
<dbReference type="GO" id="GO:0034727">
    <property type="term" value="P:piecemeal microautophagy of the nucleus"/>
    <property type="evidence" value="ECO:0007669"/>
    <property type="project" value="TreeGrafter"/>
</dbReference>
<dbReference type="KEGG" id="ure:UREG_07567"/>
<dbReference type="GeneID" id="8443937"/>
<evidence type="ECO:0000256" key="1">
    <source>
        <dbReference type="ARBA" id="ARBA00008842"/>
    </source>
</evidence>
<dbReference type="Pfam" id="PF13824">
    <property type="entry name" value="zf-Mss51"/>
    <property type="match status" value="1"/>
</dbReference>
<keyword evidence="3" id="KW-0040">ANK repeat</keyword>
<dbReference type="PROSITE" id="PS50297">
    <property type="entry name" value="ANK_REP_REGION"/>
    <property type="match status" value="1"/>
</dbReference>
<comment type="similarity">
    <text evidence="1 4">Belongs to the OSBP family.</text>
</comment>
<feature type="domain" description="Mitochondrial splicing suppressor 51 zinc-finger" evidence="7">
    <location>
        <begin position="1284"/>
        <end position="1359"/>
    </location>
</feature>
<feature type="compositionally biased region" description="Polar residues" evidence="6">
    <location>
        <begin position="428"/>
        <end position="441"/>
    </location>
</feature>
<dbReference type="Gene3D" id="2.40.160.120">
    <property type="match status" value="1"/>
</dbReference>
<dbReference type="STRING" id="336963.C4JZG6"/>
<dbReference type="PROSITE" id="PS50088">
    <property type="entry name" value="ANK_REPEAT"/>
    <property type="match status" value="1"/>
</dbReference>
<dbReference type="GO" id="GO:0005829">
    <property type="term" value="C:cytosol"/>
    <property type="evidence" value="ECO:0007669"/>
    <property type="project" value="TreeGrafter"/>
</dbReference>
<dbReference type="Proteomes" id="UP000002058">
    <property type="component" value="Unassembled WGS sequence"/>
</dbReference>
<gene>
    <name evidence="9" type="ORF">UREG_07567</name>
</gene>
<dbReference type="Pfam" id="PF20179">
    <property type="entry name" value="MSS51_C"/>
    <property type="match status" value="1"/>
</dbReference>
<dbReference type="GO" id="GO:0097038">
    <property type="term" value="C:perinuclear endoplasmic reticulum"/>
    <property type="evidence" value="ECO:0007669"/>
    <property type="project" value="TreeGrafter"/>
</dbReference>
<protein>
    <submittedName>
        <fullName evidence="9">Uncharacterized protein</fullName>
    </submittedName>
</protein>
<sequence>MGEKLEGHKRSKSALALSILHRDKSRSDDGHDDKQSNLDPGSPISNSPSPVNEPRHSYSASMSYLRPSRRKAETDSMSGKSSNNPPCDNADATDSKDELEMNPVNAPPSGSLTIDQSVRTFRLFEILRDGDTTAISKAIKECRESGQSSTALGTTILHLAIQCAEPQVVEYVLSNGDVDINARDRDGNTPLHLAAQLGRLSIVKELLDRPNINDAITNYRSQIPLDLARTPDIFQQLQLSRSLFVDAKTREIQSLVAQGGYDKLERLLGEPRVQGTVDVNNLELVVDHPFRRDRKGKLPQDVTKDDRTKAIVKRSPAAVMAQRGIQEKSILGNNPSQGDDAGSACRGAINMRIARLNMDPQDKTRFEIQGKSSVKYHLKANHVVEAKRWFWALNNAIQWSKDEAKEDDRRRTRDAEALRQAKIDQFGQADSQTDAASFTSGKGNGRSLAPPSLGPTPSGSKLSLQVSRGASESGAGEEEASVSGTLEPTYSHQGIDRIVSHVTLTAEGDGEEDDYGDYDSSREIKPSNKDAFNITAQSVKLQLDLLGTVSTALQAEKNKNPTLPISDPSVSQALSTYEGAVSNLNSLVLDLLKISKDRDAYWQYRLEREADARKMWEDSMARVAKEHEELQNRMGESEDKRKRTKKALKEALENASAATSLGPSHVQISDAVEVVKELSLDKEATEAKLSSFALSRRKSILEEITALSENESEEEDEFFDAVDAGEVEVVIPSKPEEVPASESDIRALKQLEIEPAFKGYEDPIRTRLKMDYDNRPKISLWAILKSMIGKDMTKMTLPVSFNEPTSLLQRVAEDMEYTDLLDIAADRADSLERMIYVAAFAASEYASTIGRVAKPFNPLLGETYEYVRPDKGFRFFVEQVSHHPPIGAAYAESTKWDYYGESAVKSKFYGKSFDINPLGTWFLRLRPVTGGEELYTWKKVTSSVIGIITGNPTVDNYGPMTIKNWTTGEVCNLDFKPRGWTASSAYQVSGRVLDRDGVPKWSIGGRWNDKIYARHTPGYQETVSAPQDETPQSPDSSQAFLVWQANPRPSGIPFNLTPFVLTLNAIPETLRPFLPPTDTRLRPDQRAMEDGEYDFAATEKHRVEEKQRAKRRERDSKGEEFIPKWFSKGKWRDFPNPLLNFVATKAGERRTAPTLNVQRSITMAVEFTCQRCAQALRLGLRNRVPAISPRSLPKSRAYHSNSVLFQPQRLQPSIKHAYGNAQTRIRGIASASTAEATATTARQTPKSEGSRPLLRANNLFHSYTNSPSPEIRRRAAFIKQNAFCPHPDHRQTRVPQSPHDSEARKASDAASQEPAHAKFECPDCGVPVYCCEEHWMDDFEAHLEVCETLRQINEDDHDLVSGRFFTEFDYPGPQEEECVVNMTNWDTFLYTREFNAVNDDRCMRQVTRLLTYPVTIASVLHELSPYDLRGDGMVTVEGLKSFSALRYTLHPPKAGEGKDIAGLRLHAPPVRIFVLGARAESSLPRDIWLQLTYLFPRASINLIFIGPESMANRDDEFPLPERTPNNPFGGIVEDRLGPQLKITTYVDYFHTMHRANMFQPYDPYFDCFMLFHPGLGHPASSHEWEETLPHLLETKVPIICTGYTEWDMQRDMNWVKEKCAGEFDILLKPGENRFRSLRWDLNDADPHDVSAGNWGIWGFRGKRYEATFKGS</sequence>
<feature type="compositionally biased region" description="Polar residues" evidence="6">
    <location>
        <begin position="455"/>
        <end position="468"/>
    </location>
</feature>
<feature type="region of interest" description="Disordered" evidence="6">
    <location>
        <begin position="420"/>
        <end position="494"/>
    </location>
</feature>
<evidence type="ECO:0000313" key="9">
    <source>
        <dbReference type="EMBL" id="EEP82702.1"/>
    </source>
</evidence>
<dbReference type="SMART" id="SM00248">
    <property type="entry name" value="ANK"/>
    <property type="match status" value="2"/>
</dbReference>
<dbReference type="VEuPathDB" id="FungiDB:UREG_07567"/>
<dbReference type="GO" id="GO:0030011">
    <property type="term" value="P:maintenance of cell polarity"/>
    <property type="evidence" value="ECO:0007669"/>
    <property type="project" value="TreeGrafter"/>
</dbReference>
<keyword evidence="10" id="KW-1185">Reference proteome</keyword>
<dbReference type="eggNOG" id="KOG0504">
    <property type="taxonomic scope" value="Eukaryota"/>
</dbReference>
<feature type="compositionally biased region" description="Basic and acidic residues" evidence="6">
    <location>
        <begin position="20"/>
        <end position="36"/>
    </location>
</feature>
<evidence type="ECO:0000313" key="10">
    <source>
        <dbReference type="Proteomes" id="UP000002058"/>
    </source>
</evidence>
<dbReference type="eggNOG" id="KOG1737">
    <property type="taxonomic scope" value="Eukaryota"/>
</dbReference>
<dbReference type="EMBL" id="CH476619">
    <property type="protein sequence ID" value="EEP82702.1"/>
    <property type="molecule type" value="Genomic_DNA"/>
</dbReference>
<feature type="compositionally biased region" description="Polar residues" evidence="6">
    <location>
        <begin position="75"/>
        <end position="86"/>
    </location>
</feature>
<feature type="region of interest" description="Disordered" evidence="6">
    <location>
        <begin position="1231"/>
        <end position="1252"/>
    </location>
</feature>
<dbReference type="SUPFAM" id="SSF48403">
    <property type="entry name" value="Ankyrin repeat"/>
    <property type="match status" value="1"/>
</dbReference>
<dbReference type="PANTHER" id="PTHR10972">
    <property type="entry name" value="OXYSTEROL-BINDING PROTEIN-RELATED"/>
    <property type="match status" value="1"/>
</dbReference>
<feature type="domain" description="Mitochondrial splicing suppressor 51-like C-terminal" evidence="8">
    <location>
        <begin position="1461"/>
        <end position="1642"/>
    </location>
</feature>
<dbReference type="FunFam" id="2.40.160.120:FF:000008">
    <property type="entry name" value="Oxysterol binding protein (Osh1)"/>
    <property type="match status" value="1"/>
</dbReference>
<dbReference type="PANTHER" id="PTHR10972:SF205">
    <property type="entry name" value="OXYSTEROL-BINDING PROTEIN 1"/>
    <property type="match status" value="1"/>
</dbReference>
<dbReference type="InterPro" id="IPR011993">
    <property type="entry name" value="PH-like_dom_sf"/>
</dbReference>
<feature type="coiled-coil region" evidence="5">
    <location>
        <begin position="613"/>
        <end position="654"/>
    </location>
</feature>
<dbReference type="InterPro" id="IPR046824">
    <property type="entry name" value="Mss51-like_C"/>
</dbReference>
<dbReference type="SUPFAM" id="SSF144000">
    <property type="entry name" value="Oxysterol-binding protein-like"/>
    <property type="match status" value="1"/>
</dbReference>
<dbReference type="FunFam" id="1.25.40.20:FF:000281">
    <property type="entry name" value="Oxysterol binding protein (Osh1)"/>
    <property type="match status" value="1"/>
</dbReference>
<proteinExistence type="inferred from homology"/>
<name>C4JZG6_UNCRE</name>
<feature type="compositionally biased region" description="Low complexity" evidence="6">
    <location>
        <begin position="1231"/>
        <end position="1241"/>
    </location>
</feature>
<evidence type="ECO:0000256" key="4">
    <source>
        <dbReference type="RuleBase" id="RU003844"/>
    </source>
</evidence>
<dbReference type="SUPFAM" id="SSF50729">
    <property type="entry name" value="PH domain-like"/>
    <property type="match status" value="1"/>
</dbReference>
<dbReference type="InParanoid" id="C4JZG6"/>
<feature type="region of interest" description="Disordered" evidence="6">
    <location>
        <begin position="1285"/>
        <end position="1312"/>
    </location>
</feature>
<dbReference type="InterPro" id="IPR018494">
    <property type="entry name" value="Oxysterol-bd_CS"/>
</dbReference>
<feature type="region of interest" description="Disordered" evidence="6">
    <location>
        <begin position="1"/>
        <end position="113"/>
    </location>
</feature>
<dbReference type="OrthoDB" id="1854502at2759"/>
<dbReference type="GO" id="GO:0032934">
    <property type="term" value="F:sterol binding"/>
    <property type="evidence" value="ECO:0007669"/>
    <property type="project" value="TreeGrafter"/>
</dbReference>
<dbReference type="GO" id="GO:0006897">
    <property type="term" value="P:endocytosis"/>
    <property type="evidence" value="ECO:0007669"/>
    <property type="project" value="TreeGrafter"/>
</dbReference>
<dbReference type="FunCoup" id="C4JZG6">
    <property type="interactions" value="476"/>
</dbReference>
<dbReference type="GO" id="GO:0005886">
    <property type="term" value="C:plasma membrane"/>
    <property type="evidence" value="ECO:0007669"/>
    <property type="project" value="TreeGrafter"/>
</dbReference>
<dbReference type="PROSITE" id="PS01013">
    <property type="entry name" value="OSBP"/>
    <property type="match status" value="1"/>
</dbReference>